<dbReference type="RefSeq" id="WP_157635372.1">
    <property type="nucleotide sequence ID" value="NZ_HF570958.1"/>
</dbReference>
<dbReference type="InterPro" id="IPR027417">
    <property type="entry name" value="P-loop_NTPase"/>
</dbReference>
<organism evidence="3 4">
    <name type="scientific">Nostocoides japonicum T1-X7</name>
    <dbReference type="NCBI Taxonomy" id="1194083"/>
    <lineage>
        <taxon>Bacteria</taxon>
        <taxon>Bacillati</taxon>
        <taxon>Actinomycetota</taxon>
        <taxon>Actinomycetes</taxon>
        <taxon>Micrococcales</taxon>
        <taxon>Intrasporangiaceae</taxon>
        <taxon>Nostocoides</taxon>
    </lineage>
</organism>
<dbReference type="InterPro" id="IPR016032">
    <property type="entry name" value="Sig_transdc_resp-reg_C-effctor"/>
</dbReference>
<dbReference type="STRING" id="1194083.BN12_300010"/>
<dbReference type="InterPro" id="IPR039420">
    <property type="entry name" value="WalR-like"/>
</dbReference>
<evidence type="ECO:0000313" key="4">
    <source>
        <dbReference type="Proteomes" id="UP000035721"/>
    </source>
</evidence>
<dbReference type="GO" id="GO:0003677">
    <property type="term" value="F:DNA binding"/>
    <property type="evidence" value="ECO:0007669"/>
    <property type="project" value="UniProtKB-KW"/>
</dbReference>
<dbReference type="InterPro" id="IPR000792">
    <property type="entry name" value="Tscrpt_reg_LuxR_C"/>
</dbReference>
<dbReference type="GO" id="GO:0006355">
    <property type="term" value="P:regulation of DNA-templated transcription"/>
    <property type="evidence" value="ECO:0007669"/>
    <property type="project" value="InterPro"/>
</dbReference>
<feature type="domain" description="HTH luxR-type" evidence="2">
    <location>
        <begin position="694"/>
        <end position="759"/>
    </location>
</feature>
<dbReference type="PANTHER" id="PTHR43214">
    <property type="entry name" value="TWO-COMPONENT RESPONSE REGULATOR"/>
    <property type="match status" value="1"/>
</dbReference>
<evidence type="ECO:0000259" key="2">
    <source>
        <dbReference type="PROSITE" id="PS50043"/>
    </source>
</evidence>
<dbReference type="SMART" id="SM00421">
    <property type="entry name" value="HTH_LUXR"/>
    <property type="match status" value="1"/>
</dbReference>
<dbReference type="InterPro" id="IPR059106">
    <property type="entry name" value="WHD_MalT"/>
</dbReference>
<dbReference type="SUPFAM" id="SSF52540">
    <property type="entry name" value="P-loop containing nucleoside triphosphate hydrolases"/>
    <property type="match status" value="1"/>
</dbReference>
<dbReference type="Pfam" id="PF25873">
    <property type="entry name" value="WHD_MalT"/>
    <property type="match status" value="1"/>
</dbReference>
<dbReference type="PROSITE" id="PS50043">
    <property type="entry name" value="HTH_LUXR_2"/>
    <property type="match status" value="1"/>
</dbReference>
<dbReference type="SUPFAM" id="SSF46894">
    <property type="entry name" value="C-terminal effector domain of the bipartite response regulators"/>
    <property type="match status" value="1"/>
</dbReference>
<dbReference type="Pfam" id="PF00196">
    <property type="entry name" value="GerE"/>
    <property type="match status" value="1"/>
</dbReference>
<comment type="caution">
    <text evidence="3">The sequence shown here is derived from an EMBL/GenBank/DDBJ whole genome shotgun (WGS) entry which is preliminary data.</text>
</comment>
<dbReference type="EMBL" id="CAJB01000224">
    <property type="protein sequence ID" value="CCH78562.1"/>
    <property type="molecule type" value="Genomic_DNA"/>
</dbReference>
<dbReference type="InterPro" id="IPR011990">
    <property type="entry name" value="TPR-like_helical_dom_sf"/>
</dbReference>
<evidence type="ECO:0000313" key="3">
    <source>
        <dbReference type="EMBL" id="CCH78562.1"/>
    </source>
</evidence>
<keyword evidence="1" id="KW-0238">DNA-binding</keyword>
<evidence type="ECO:0000256" key="1">
    <source>
        <dbReference type="ARBA" id="ARBA00023125"/>
    </source>
</evidence>
<dbReference type="Gene3D" id="3.40.50.300">
    <property type="entry name" value="P-loop containing nucleotide triphosphate hydrolases"/>
    <property type="match status" value="1"/>
</dbReference>
<dbReference type="AlphaFoldDB" id="A0A077M0B5"/>
<reference evidence="3 4" key="1">
    <citation type="journal article" date="2013" name="ISME J.">
        <title>A metabolic model for members of the genus Tetrasphaera involved in enhanced biological phosphorus removal.</title>
        <authorList>
            <person name="Kristiansen R."/>
            <person name="Nguyen H.T.T."/>
            <person name="Saunders A.M."/>
            <person name="Nielsen J.L."/>
            <person name="Wimmer R."/>
            <person name="Le V.Q."/>
            <person name="McIlroy S.J."/>
            <person name="Petrovski S."/>
            <person name="Seviour R.J."/>
            <person name="Calteau A."/>
            <person name="Nielsen K.L."/>
            <person name="Nielsen P.H."/>
        </authorList>
    </citation>
    <scope>NUCLEOTIDE SEQUENCE [LARGE SCALE GENOMIC DNA]</scope>
    <source>
        <strain evidence="3 4">T1-X7</strain>
    </source>
</reference>
<proteinExistence type="predicted"/>
<name>A0A077M0B5_9MICO</name>
<dbReference type="Proteomes" id="UP000035721">
    <property type="component" value="Unassembled WGS sequence"/>
</dbReference>
<dbReference type="SUPFAM" id="SSF48452">
    <property type="entry name" value="TPR-like"/>
    <property type="match status" value="1"/>
</dbReference>
<dbReference type="Gene3D" id="1.10.10.10">
    <property type="entry name" value="Winged helix-like DNA-binding domain superfamily/Winged helix DNA-binding domain"/>
    <property type="match status" value="1"/>
</dbReference>
<dbReference type="OrthoDB" id="134985at2"/>
<sequence length="778" mass="85192">MPEGAGQHVIADGRRTNPTALRLHVVLNKLSAPPLRRGLVDRPRVVDRIASAADVPVVLLSAPPGYGKTTALALWRRSDERPFAWLSLESADDDAVELTRGVATALDPIVGIDQELVAELAGPDPRLADRVLPRLANAWARSERPLILVLDDLHVVRDPATLYVVDYLAQHVPPHSQLALATRTDPALGLAGMRMHGRLLEVRAADLAYEDDEAVDALAAAGVDLTADQVRRLIVRTEGWPAAIYLAALSLRGRADPARYLEHFAGTNRHVADVLSEDVLQRQPDDVVAFLLRTSILEDLTPSLCDAVTGGDRATETLRDLERSNLFVVPLDESRTAYRYHHLFAEYLRAELNRREPELITELHRRAWRWYAEHHLTARAVEHARTSGDVTVAADLVASRFPALYERGQTDTAQTFLADLDADTVEEQAPLALAAAWLAAMTGDTSGAHRLIDAARGGTWDGPMPDGTSSLESALAIATATIGGHGVTRMEEAANTAVRLETAQNHWRGLALTLQGAALTLRGMDDEAELSLAAAVPMTPEQSATHAYALANLGLLRLHRGDLEAALHYARTAHRIIDCPTMRTYTPSVLTYALLARVLTEYRRDHDAEQAIDGAEAILPHASDAFWWLLAMARLLLVPSLMTLNRPDDAHRHLDEVQRLIGQHSDVGRLAQWHTDARTRISSALPSARPGAPSAQPGAPLSTAEKRVLRLLRTDLTLREIGRELHLSVNTVKTHTHAIYRKLDVSTRSEAVQAARARTRVVGNGRTATEPVRDDAKR</sequence>
<accession>A0A077M0B5</accession>
<dbReference type="InterPro" id="IPR036388">
    <property type="entry name" value="WH-like_DNA-bd_sf"/>
</dbReference>
<protein>
    <submittedName>
        <fullName evidence="3">Putative ATP-dependent transcriptional regulator,MalT-like, LuxR family</fullName>
    </submittedName>
</protein>
<dbReference type="Gene3D" id="1.25.40.10">
    <property type="entry name" value="Tetratricopeptide repeat domain"/>
    <property type="match status" value="1"/>
</dbReference>
<dbReference type="CDD" id="cd06170">
    <property type="entry name" value="LuxR_C_like"/>
    <property type="match status" value="1"/>
</dbReference>
<gene>
    <name evidence="3" type="ORF">BN12_300010</name>
</gene>
<keyword evidence="4" id="KW-1185">Reference proteome</keyword>